<proteinExistence type="predicted"/>
<dbReference type="RefSeq" id="WP_044300588.1">
    <property type="nucleotide sequence ID" value="NZ_CP036542.1"/>
</dbReference>
<reference evidence="2" key="3">
    <citation type="submission" date="2022-12" db="EMBL/GenBank/DDBJ databases">
        <title>Development of a Multilocus Sequence Typing Scheme for Bacteroides fragilis Based on Whole Genome Sequencing Data and Clinical Application.</title>
        <authorList>
            <person name="Nielsen F.D."/>
            <person name="Justesen U.S."/>
        </authorList>
    </citation>
    <scope>NUCLEOTIDE SEQUENCE</scope>
    <source>
        <strain evidence="2">BF_BC_ODE_DK_2015_2</strain>
    </source>
</reference>
<name>A0A0I9S9K6_BACFG</name>
<gene>
    <name evidence="1" type="ORF">EE52_0212235</name>
    <name evidence="2" type="ORF">O1422_03990</name>
</gene>
<protein>
    <submittedName>
        <fullName evidence="1">Uncharacterized protein</fullName>
    </submittedName>
</protein>
<reference evidence="1" key="1">
    <citation type="book" date="2014" name="THE 24TH EUROPEAN CONGRESS OF CLINICAL MICROBIOLOGY AND INFECTIOUS DISEASES" publisher="ECCMID 2014" city="Barcelona, Spain">
        <title>Identification of resistance genes in three multidrug-resistant Bacteroides fragilis isolates by whole genome sequencing.</title>
        <editorList>
            <person name="Unknown"/>
            <person name="A."/>
        </editorList>
        <authorList>
            <person name="Sydenham T.V."/>
            <person name="Hasman H."/>
            <person name="Wang M."/>
            <person name="Soki J."/>
            <person name="Nagy E."/>
            <person name="Justesen U.S."/>
        </authorList>
    </citation>
    <scope>NUCLEOTIDE SEQUENCE</scope>
    <source>
        <strain evidence="1">DCMOUH0018B</strain>
    </source>
</reference>
<dbReference type="EMBL" id="JMZZ02000147">
    <property type="protein sequence ID" value="KFX74486.1"/>
    <property type="molecule type" value="Genomic_DNA"/>
</dbReference>
<dbReference type="PATRIC" id="fig|817.53.peg.2525"/>
<reference evidence="1" key="2">
    <citation type="submission" date="2014-07" db="EMBL/GenBank/DDBJ databases">
        <title>Genetics and epidemiology of antimicrobial resistance in B. fragilis group.</title>
        <authorList>
            <person name="Sydenham T.V."/>
            <person name="Hasman H."/>
            <person name="Kemp M."/>
            <person name="Justesen U.S."/>
        </authorList>
    </citation>
    <scope>NUCLEOTIDE SEQUENCE [LARGE SCALE GENOMIC DNA]</scope>
    <source>
        <strain evidence="1">DCMOUH0018B</strain>
    </source>
</reference>
<dbReference type="EMBL" id="JAPUAC010000002">
    <property type="protein sequence ID" value="MCZ2653322.1"/>
    <property type="molecule type" value="Genomic_DNA"/>
</dbReference>
<comment type="caution">
    <text evidence="1">The sequence shown here is derived from an EMBL/GenBank/DDBJ whole genome shotgun (WGS) entry which is preliminary data.</text>
</comment>
<dbReference type="Proteomes" id="UP001075704">
    <property type="component" value="Unassembled WGS sequence"/>
</dbReference>
<sequence length="185" mass="21864">MKLRNEIECNIIKAKQIYPQVLDLIDKYDNACNIEDKEKCTEIIQQLSILTGKHITENDLFEHWEGDGTEELAFRFCLSKPPTLSSPLLEQELFEIIQRICEPKYEPYPELYEDMPYPKEWIKEWFWIPLNCVYYFPLLEKNLNLPKSFNIRTDAFGDNDAAPIEILEIILKAMKLKTDNKQQTA</sequence>
<accession>A0A0I9S9K6</accession>
<organism evidence="1">
    <name type="scientific">Bacteroides fragilis</name>
    <dbReference type="NCBI Taxonomy" id="817"/>
    <lineage>
        <taxon>Bacteria</taxon>
        <taxon>Pseudomonadati</taxon>
        <taxon>Bacteroidota</taxon>
        <taxon>Bacteroidia</taxon>
        <taxon>Bacteroidales</taxon>
        <taxon>Bacteroidaceae</taxon>
        <taxon>Bacteroides</taxon>
    </lineage>
</organism>
<evidence type="ECO:0000313" key="1">
    <source>
        <dbReference type="EMBL" id="KFX74486.1"/>
    </source>
</evidence>
<evidence type="ECO:0000313" key="2">
    <source>
        <dbReference type="EMBL" id="MCZ2653322.1"/>
    </source>
</evidence>
<dbReference type="AlphaFoldDB" id="A0A0I9S9K6"/>